<keyword evidence="2" id="KW-1185">Reference proteome</keyword>
<gene>
    <name evidence="1" type="ORF">M0H32_12720</name>
</gene>
<sequence length="193" mass="19877">MFGSYWNKTDIDVDIEATSTKTVTTDVNDTYLDEDVFDIDLSDCADIDQLLVTKGAIDFDPGNDISIENALNKALGGQGNDAGVALNNANQLSDVDYANDTYVKNDAPFTQNAYANGGNAFADDGFANGGNVSTWAGDDATVSGSASAAANAANDTDAFINSLVQGANVAANFVDTTVVGGGMLTDTVGEDDA</sequence>
<organism evidence="1 2">
    <name type="scientific">Roseibium sediminicola</name>
    <dbReference type="NCBI Taxonomy" id="2933272"/>
    <lineage>
        <taxon>Bacteria</taxon>
        <taxon>Pseudomonadati</taxon>
        <taxon>Pseudomonadota</taxon>
        <taxon>Alphaproteobacteria</taxon>
        <taxon>Hyphomicrobiales</taxon>
        <taxon>Stappiaceae</taxon>
        <taxon>Roseibium</taxon>
    </lineage>
</organism>
<reference evidence="1" key="1">
    <citation type="submission" date="2022-04" db="EMBL/GenBank/DDBJ databases">
        <title>Roseibium sp. CAU 1639 isolated from mud.</title>
        <authorList>
            <person name="Kim W."/>
        </authorList>
    </citation>
    <scope>NUCLEOTIDE SEQUENCE</scope>
    <source>
        <strain evidence="1">CAU 1639</strain>
    </source>
</reference>
<evidence type="ECO:0000313" key="2">
    <source>
        <dbReference type="Proteomes" id="UP001431221"/>
    </source>
</evidence>
<name>A0ABT0GVC9_9HYPH</name>
<dbReference type="Proteomes" id="UP001431221">
    <property type="component" value="Unassembled WGS sequence"/>
</dbReference>
<accession>A0ABT0GVC9</accession>
<evidence type="ECO:0000313" key="1">
    <source>
        <dbReference type="EMBL" id="MCK7613032.1"/>
    </source>
</evidence>
<dbReference type="EMBL" id="JALNMJ010000007">
    <property type="protein sequence ID" value="MCK7613032.1"/>
    <property type="molecule type" value="Genomic_DNA"/>
</dbReference>
<proteinExistence type="predicted"/>
<protein>
    <submittedName>
        <fullName evidence="1">Uncharacterized protein</fullName>
    </submittedName>
</protein>
<comment type="caution">
    <text evidence="1">The sequence shown here is derived from an EMBL/GenBank/DDBJ whole genome shotgun (WGS) entry which is preliminary data.</text>
</comment>
<dbReference type="RefSeq" id="WP_248154495.1">
    <property type="nucleotide sequence ID" value="NZ_JALNMJ010000007.1"/>
</dbReference>